<organism evidence="4 5">
    <name type="scientific">Arthrobacter jinronghuae</name>
    <dbReference type="NCBI Taxonomy" id="2964609"/>
    <lineage>
        <taxon>Bacteria</taxon>
        <taxon>Bacillati</taxon>
        <taxon>Actinomycetota</taxon>
        <taxon>Actinomycetes</taxon>
        <taxon>Micrococcales</taxon>
        <taxon>Micrococcaceae</taxon>
        <taxon>Arthrobacter</taxon>
    </lineage>
</organism>
<dbReference type="EMBL" id="JANFLP010000006">
    <property type="protein sequence ID" value="MCQ1949469.1"/>
    <property type="molecule type" value="Genomic_DNA"/>
</dbReference>
<sequence length="410" mass="42631">MSRVAAEAVPSGSIGAPGSEGDEEPGRVRSRVAAWLRRHRVPLLLLLLLCGVVIASVWGRADHDTAALSPANPAPDGAMAAAEILADQGVDVQHHQTLAEAQAALDDNPGATLLFLDPSGFLTGEQREDLADAAGRVVLVEPSFEQLADFAPQIRSAGVLPEDPDRHRLDADCSNEDAEAAGAIDAGGKTYRGPVTCFPAPGSQGAGAAGAYAATEGGSTVVLGSADLLANESVALEGNAALVFRTLGADETLVWYQAGPFDIPASEAPADPFALLPPWVNPLLFWLLLVACAAAFWRGRRLGPLVEEPLPVIVHAAETAEGRARLYQDSQAVSHAAATLRAAAMTRLAAHLRVGPGAGVDTVTRAAANASGRSYSEIDHLLNQRLPGTGAELVRWAQDLKDLEEEATSS</sequence>
<dbReference type="Pfam" id="PF14258">
    <property type="entry name" value="DUF4350"/>
    <property type="match status" value="1"/>
</dbReference>
<evidence type="ECO:0000256" key="2">
    <source>
        <dbReference type="SAM" id="Phobius"/>
    </source>
</evidence>
<accession>A0ABT1NRS7</accession>
<protein>
    <submittedName>
        <fullName evidence="4">DUF4350 domain-containing protein</fullName>
    </submittedName>
</protein>
<evidence type="ECO:0000313" key="5">
    <source>
        <dbReference type="Proteomes" id="UP001206924"/>
    </source>
</evidence>
<name>A0ABT1NRS7_9MICC</name>
<comment type="caution">
    <text evidence="4">The sequence shown here is derived from an EMBL/GenBank/DDBJ whole genome shotgun (WGS) entry which is preliminary data.</text>
</comment>
<evidence type="ECO:0000256" key="1">
    <source>
        <dbReference type="SAM" id="MobiDB-lite"/>
    </source>
</evidence>
<dbReference type="RefSeq" id="WP_255865131.1">
    <property type="nucleotide sequence ID" value="NZ_CP104263.1"/>
</dbReference>
<feature type="domain" description="DUF4350" evidence="3">
    <location>
        <begin position="70"/>
        <end position="246"/>
    </location>
</feature>
<keyword evidence="2" id="KW-1133">Transmembrane helix</keyword>
<dbReference type="InterPro" id="IPR025646">
    <property type="entry name" value="DUF4350"/>
</dbReference>
<gene>
    <name evidence="4" type="ORF">NNX28_05935</name>
</gene>
<dbReference type="Proteomes" id="UP001206924">
    <property type="component" value="Unassembled WGS sequence"/>
</dbReference>
<evidence type="ECO:0000313" key="4">
    <source>
        <dbReference type="EMBL" id="MCQ1949469.1"/>
    </source>
</evidence>
<keyword evidence="2" id="KW-0812">Transmembrane</keyword>
<keyword evidence="2" id="KW-0472">Membrane</keyword>
<feature type="transmembrane region" description="Helical" evidence="2">
    <location>
        <begin position="41"/>
        <end position="59"/>
    </location>
</feature>
<proteinExistence type="predicted"/>
<evidence type="ECO:0000259" key="3">
    <source>
        <dbReference type="Pfam" id="PF14258"/>
    </source>
</evidence>
<feature type="region of interest" description="Disordered" evidence="1">
    <location>
        <begin position="1"/>
        <end position="26"/>
    </location>
</feature>
<reference evidence="4 5" key="1">
    <citation type="submission" date="2022-07" db="EMBL/GenBank/DDBJ databases">
        <title>Novel species in genus Arthrobacter.</title>
        <authorList>
            <person name="Liu Y."/>
        </authorList>
    </citation>
    <scope>NUCLEOTIDE SEQUENCE [LARGE SCALE GENOMIC DNA]</scope>
    <source>
        <strain evidence="5">zg-Y859</strain>
    </source>
</reference>
<keyword evidence="5" id="KW-1185">Reference proteome</keyword>